<name>A0A017HRM5_9RHOB</name>
<evidence type="ECO:0000256" key="15">
    <source>
        <dbReference type="ARBA" id="ARBA00023284"/>
    </source>
</evidence>
<dbReference type="PRINTS" id="PR00411">
    <property type="entry name" value="PNDRDTASEI"/>
</dbReference>
<dbReference type="InterPro" id="IPR003698">
    <property type="entry name" value="Lipoyl_synth"/>
</dbReference>
<dbReference type="GO" id="GO:0006103">
    <property type="term" value="P:2-oxoglutarate metabolic process"/>
    <property type="evidence" value="ECO:0007669"/>
    <property type="project" value="TreeGrafter"/>
</dbReference>
<dbReference type="InterPro" id="IPR004099">
    <property type="entry name" value="Pyr_nucl-diS_OxRdtase_dimer"/>
</dbReference>
<organism evidence="21 22">
    <name type="scientific">Rubellimicrobium mesophilum DSM 19309</name>
    <dbReference type="NCBI Taxonomy" id="442562"/>
    <lineage>
        <taxon>Bacteria</taxon>
        <taxon>Pseudomonadati</taxon>
        <taxon>Pseudomonadota</taxon>
        <taxon>Alphaproteobacteria</taxon>
        <taxon>Rhodobacterales</taxon>
        <taxon>Roseobacteraceae</taxon>
        <taxon>Rubellimicrobium</taxon>
    </lineage>
</organism>
<comment type="similarity">
    <text evidence="17">Belongs to the radical SAM superfamily. Lipoyl synthase family.</text>
</comment>
<dbReference type="InterPro" id="IPR036188">
    <property type="entry name" value="FAD/NAD-bd_sf"/>
</dbReference>
<evidence type="ECO:0000256" key="2">
    <source>
        <dbReference type="ARBA" id="ARBA00011048"/>
    </source>
</evidence>
<comment type="catalytic activity">
    <reaction evidence="16 17">
        <text>[[Fe-S] cluster scaffold protein carrying a second [4Fe-4S](2+) cluster] + N(6)-octanoyl-L-lysyl-[protein] + 2 oxidized [2Fe-2S]-[ferredoxin] + 2 S-adenosyl-L-methionine + 4 H(+) = [[Fe-S] cluster scaffold protein] + N(6)-[(R)-dihydrolipoyl]-L-lysyl-[protein] + 4 Fe(3+) + 2 hydrogen sulfide + 2 5'-deoxyadenosine + 2 L-methionine + 2 reduced [2Fe-2S]-[ferredoxin]</text>
        <dbReference type="Rhea" id="RHEA:16585"/>
        <dbReference type="Rhea" id="RHEA-COMP:9928"/>
        <dbReference type="Rhea" id="RHEA-COMP:10000"/>
        <dbReference type="Rhea" id="RHEA-COMP:10001"/>
        <dbReference type="Rhea" id="RHEA-COMP:10475"/>
        <dbReference type="Rhea" id="RHEA-COMP:14568"/>
        <dbReference type="Rhea" id="RHEA-COMP:14569"/>
        <dbReference type="ChEBI" id="CHEBI:15378"/>
        <dbReference type="ChEBI" id="CHEBI:17319"/>
        <dbReference type="ChEBI" id="CHEBI:29034"/>
        <dbReference type="ChEBI" id="CHEBI:29919"/>
        <dbReference type="ChEBI" id="CHEBI:33722"/>
        <dbReference type="ChEBI" id="CHEBI:33737"/>
        <dbReference type="ChEBI" id="CHEBI:33738"/>
        <dbReference type="ChEBI" id="CHEBI:57844"/>
        <dbReference type="ChEBI" id="CHEBI:59789"/>
        <dbReference type="ChEBI" id="CHEBI:78809"/>
        <dbReference type="ChEBI" id="CHEBI:83100"/>
        <dbReference type="EC" id="2.8.1.8"/>
    </reaction>
</comment>
<feature type="binding site" evidence="17">
    <location>
        <position position="548"/>
    </location>
    <ligand>
        <name>[4Fe-4S] cluster</name>
        <dbReference type="ChEBI" id="CHEBI:49883"/>
        <label>2</label>
        <note>4Fe-4S-S-AdoMet</note>
    </ligand>
</feature>
<dbReference type="NCBIfam" id="TIGR00510">
    <property type="entry name" value="lipA"/>
    <property type="match status" value="1"/>
</dbReference>
<comment type="similarity">
    <text evidence="1 18">Belongs to the class-I pyridine nucleotide-disulfide oxidoreductase family.</text>
</comment>
<feature type="binding site" evidence="17">
    <location>
        <position position="518"/>
    </location>
    <ligand>
        <name>[4Fe-4S] cluster</name>
        <dbReference type="ChEBI" id="CHEBI:49883"/>
        <label>1</label>
    </ligand>
</feature>
<keyword evidence="9 18" id="KW-0274">FAD</keyword>
<dbReference type="FunFam" id="3.30.390.30:FF:000001">
    <property type="entry name" value="Dihydrolipoyl dehydrogenase"/>
    <property type="match status" value="1"/>
</dbReference>
<dbReference type="GO" id="GO:0005737">
    <property type="term" value="C:cytoplasm"/>
    <property type="evidence" value="ECO:0007669"/>
    <property type="project" value="UniProtKB-SubCell"/>
</dbReference>
<dbReference type="PANTHER" id="PTHR22912">
    <property type="entry name" value="DISULFIDE OXIDOREDUCTASE"/>
    <property type="match status" value="1"/>
</dbReference>
<keyword evidence="4 17" id="KW-0963">Cytoplasm</keyword>
<keyword evidence="14" id="KW-1015">Disulfide bond</keyword>
<sequence>MREFDLVVIGAGPGGYVAAIRATQLSLSVACVEERPTLGGTCLNVGCIPSKALLASSEHLAEARHLAAHGIEAGEIRFDLSKMMARKDKVVGDLTKGIAHLFSKNGVEWVAGRGTIPAPGRVQVGDETLAARAILIATGSDTVPLLGAEIDEEVVLTSTGALAMDRVPEHLAVIGAGVIGLELGQVWSRLGAKVTVVEYLDRILPGADGESAKTAQRLLGRQGLGFALNRKVLGVTRTNAGARIALERRDTGAAEEISADAVLVAVGRRPRTAGLGLEALGMAMDGCGFIQVDSAFRTSVPGILAIGDCVPGPMLAHKAEEDGINAVEALAGLAPHAPDYGQVPGVVYTSPEVASLGATEEALKDAGRQYVAGRFQFLANGRARAMGTTDGLVKVLGCAETGRILGAHILGRNAGELIQELVLAIAKGATLSDVARSSHAHPGMGRRSRRPASPPWASRSTREDAMTFHERPRHPEKAHRPASDTPRKPEWIRIARTEGPGYAATRRILRDNALSTVCEEAACPNRGACWSQRHATMMIMGETCTRGCAFCNVATGRPDALDPFEPARVAQAVETLGLRHVVITSVDRDDLDDGGAGHFARTIRAVRHRCPGTTIEVLVPDFLNKGEAWTEVVDATPDVFNHNFETVPRLYPSVRPGARYYQSLRLLDDAKRRDPGVVTKSGLMVGLGETLEEVRQVMDDLRVAGVGFLTVGQYLQPTPRHHPVDRFVPPEDFARIEAMARAKGFLAVSATPMTRSSFHAGEGFAALQAARRTRPALTEATHG</sequence>
<comment type="pathway">
    <text evidence="17">Protein modification; protein lipoylation via endogenous pathway; protein N(6)-(lipoyl)lysine from octanoyl-[acyl-carrier-protein]: step 2/2.</text>
</comment>
<dbReference type="InterPro" id="IPR023753">
    <property type="entry name" value="FAD/NAD-binding_dom"/>
</dbReference>
<keyword evidence="13 18" id="KW-0520">NAD</keyword>
<evidence type="ECO:0000313" key="22">
    <source>
        <dbReference type="Proteomes" id="UP000019666"/>
    </source>
</evidence>
<evidence type="ECO:0000256" key="3">
    <source>
        <dbReference type="ARBA" id="ARBA00022485"/>
    </source>
</evidence>
<evidence type="ECO:0000256" key="5">
    <source>
        <dbReference type="ARBA" id="ARBA00022630"/>
    </source>
</evidence>
<comment type="subcellular location">
    <subcellularLocation>
        <location evidence="17">Cytoplasm</location>
    </subcellularLocation>
</comment>
<dbReference type="SUPFAM" id="SSF102114">
    <property type="entry name" value="Radical SAM enzymes"/>
    <property type="match status" value="1"/>
</dbReference>
<evidence type="ECO:0000256" key="7">
    <source>
        <dbReference type="ARBA" id="ARBA00022691"/>
    </source>
</evidence>
<evidence type="ECO:0000256" key="4">
    <source>
        <dbReference type="ARBA" id="ARBA00022490"/>
    </source>
</evidence>
<keyword evidence="11 17" id="KW-0408">Iron</keyword>
<gene>
    <name evidence="17" type="primary">lipA</name>
    <name evidence="21" type="ORF">Rumeso_01386</name>
</gene>
<dbReference type="GO" id="GO:0009249">
    <property type="term" value="P:protein lipoylation"/>
    <property type="evidence" value="ECO:0007669"/>
    <property type="project" value="UniProtKB-UniRule"/>
</dbReference>
<dbReference type="PROSITE" id="PS51918">
    <property type="entry name" value="RADICAL_SAM"/>
    <property type="match status" value="1"/>
</dbReference>
<evidence type="ECO:0000256" key="16">
    <source>
        <dbReference type="ARBA" id="ARBA00047326"/>
    </source>
</evidence>
<keyword evidence="5 18" id="KW-0285">Flavoprotein</keyword>
<dbReference type="Pfam" id="PF04055">
    <property type="entry name" value="Radical_SAM"/>
    <property type="match status" value="1"/>
</dbReference>
<dbReference type="NCBIfam" id="TIGR01350">
    <property type="entry name" value="lipoamide_DH"/>
    <property type="match status" value="1"/>
</dbReference>
<keyword evidence="3 17" id="KW-0004">4Fe-4S</keyword>
<dbReference type="InterPro" id="IPR006258">
    <property type="entry name" value="Lipoamide_DH"/>
</dbReference>
<dbReference type="PROSITE" id="PS00076">
    <property type="entry name" value="PYRIDINE_REDOX_1"/>
    <property type="match status" value="1"/>
</dbReference>
<evidence type="ECO:0000256" key="14">
    <source>
        <dbReference type="ARBA" id="ARBA00023157"/>
    </source>
</evidence>
<evidence type="ECO:0000256" key="1">
    <source>
        <dbReference type="ARBA" id="ARBA00007532"/>
    </source>
</evidence>
<evidence type="ECO:0000259" key="20">
    <source>
        <dbReference type="PROSITE" id="PS51918"/>
    </source>
</evidence>
<feature type="binding site" evidence="17">
    <location>
        <position position="757"/>
    </location>
    <ligand>
        <name>[4Fe-4S] cluster</name>
        <dbReference type="ChEBI" id="CHEBI:49883"/>
        <label>1</label>
    </ligand>
</feature>
<dbReference type="InterPro" id="IPR058240">
    <property type="entry name" value="rSAM_sf"/>
</dbReference>
<accession>A0A017HRM5</accession>
<dbReference type="SFLD" id="SFLDF00271">
    <property type="entry name" value="lipoyl_synthase"/>
    <property type="match status" value="1"/>
</dbReference>
<reference evidence="21 22" key="1">
    <citation type="submission" date="2013-02" db="EMBL/GenBank/DDBJ databases">
        <authorList>
            <person name="Fiebig A."/>
            <person name="Goeker M."/>
            <person name="Klenk H.-P.P."/>
        </authorList>
    </citation>
    <scope>NUCLEOTIDE SEQUENCE [LARGE SCALE GENOMIC DNA]</scope>
    <source>
        <strain evidence="21 22">DSM 19309</strain>
    </source>
</reference>
<dbReference type="Gene3D" id="3.20.20.70">
    <property type="entry name" value="Aldolase class I"/>
    <property type="match status" value="1"/>
</dbReference>
<comment type="cofactor">
    <cofactor evidence="17">
        <name>[4Fe-4S] cluster</name>
        <dbReference type="ChEBI" id="CHEBI:49883"/>
    </cofactor>
    <text evidence="17">Binds 2 [4Fe-4S] clusters per subunit. One cluster is coordinated with 3 cysteines and an exchangeable S-adenosyl-L-methionine.</text>
</comment>
<feature type="domain" description="Radical SAM core" evidence="20">
    <location>
        <begin position="530"/>
        <end position="746"/>
    </location>
</feature>
<evidence type="ECO:0000256" key="9">
    <source>
        <dbReference type="ARBA" id="ARBA00022827"/>
    </source>
</evidence>
<evidence type="ECO:0000256" key="17">
    <source>
        <dbReference type="HAMAP-Rule" id="MF_00206"/>
    </source>
</evidence>
<feature type="binding site" evidence="17">
    <location>
        <position position="523"/>
    </location>
    <ligand>
        <name>[4Fe-4S] cluster</name>
        <dbReference type="ChEBI" id="CHEBI:49883"/>
        <label>1</label>
    </ligand>
</feature>
<dbReference type="SUPFAM" id="SSF51905">
    <property type="entry name" value="FAD/NAD(P)-binding domain"/>
    <property type="match status" value="1"/>
</dbReference>
<dbReference type="SUPFAM" id="SSF55424">
    <property type="entry name" value="FAD/NAD-linked reductases, dimerisation (C-terminal) domain"/>
    <property type="match status" value="1"/>
</dbReference>
<dbReference type="EC" id="2.8.1.8" evidence="17"/>
<evidence type="ECO:0000256" key="13">
    <source>
        <dbReference type="ARBA" id="ARBA00023027"/>
    </source>
</evidence>
<comment type="miscellaneous">
    <text evidence="18">The active site is a redox-active disulfide bond.</text>
</comment>
<feature type="region of interest" description="Disordered" evidence="19">
    <location>
        <begin position="436"/>
        <end position="489"/>
    </location>
</feature>
<dbReference type="SMART" id="SM00729">
    <property type="entry name" value="Elp3"/>
    <property type="match status" value="1"/>
</dbReference>
<feature type="binding site" evidence="17">
    <location>
        <position position="551"/>
    </location>
    <ligand>
        <name>[4Fe-4S] cluster</name>
        <dbReference type="ChEBI" id="CHEBI:49883"/>
        <label>2</label>
        <note>4Fe-4S-S-AdoMet</note>
    </ligand>
</feature>
<comment type="function">
    <text evidence="17">Catalyzes the radical-mediated insertion of two sulfur atoms into the C-6 and C-8 positions of the octanoyl moiety bound to the lipoyl domains of lipoate-dependent enzymes, thereby converting the octanoylated domains into lipoylated derivatives.</text>
</comment>
<dbReference type="HOGENOM" id="CLU_357836_0_0_5"/>
<dbReference type="Gene3D" id="3.50.50.60">
    <property type="entry name" value="FAD/NAD(P)-binding domain"/>
    <property type="match status" value="2"/>
</dbReference>
<keyword evidence="7 17" id="KW-0949">S-adenosyl-L-methionine</keyword>
<evidence type="ECO:0000313" key="21">
    <source>
        <dbReference type="EMBL" id="EYD77011.1"/>
    </source>
</evidence>
<feature type="binding site" evidence="17">
    <location>
        <position position="529"/>
    </location>
    <ligand>
        <name>[4Fe-4S] cluster</name>
        <dbReference type="ChEBI" id="CHEBI:49883"/>
        <label>1</label>
    </ligand>
</feature>
<dbReference type="GO" id="GO:0046872">
    <property type="term" value="F:metal ion binding"/>
    <property type="evidence" value="ECO:0007669"/>
    <property type="project" value="UniProtKB-KW"/>
</dbReference>
<evidence type="ECO:0000256" key="19">
    <source>
        <dbReference type="SAM" id="MobiDB-lite"/>
    </source>
</evidence>
<dbReference type="PATRIC" id="fig|442562.3.peg.1373"/>
<dbReference type="GO" id="GO:0016992">
    <property type="term" value="F:lipoate synthase activity"/>
    <property type="evidence" value="ECO:0007669"/>
    <property type="project" value="UniProtKB-UniRule"/>
</dbReference>
<dbReference type="Pfam" id="PF02852">
    <property type="entry name" value="Pyr_redox_dim"/>
    <property type="match status" value="1"/>
</dbReference>
<dbReference type="UniPathway" id="UPA00538">
    <property type="reaction ID" value="UER00593"/>
</dbReference>
<dbReference type="Gene3D" id="3.30.390.30">
    <property type="match status" value="1"/>
</dbReference>
<dbReference type="CDD" id="cd01335">
    <property type="entry name" value="Radical_SAM"/>
    <property type="match status" value="1"/>
</dbReference>
<dbReference type="InterPro" id="IPR012999">
    <property type="entry name" value="Pyr_OxRdtase_I_AS"/>
</dbReference>
<dbReference type="Pfam" id="PF07992">
    <property type="entry name" value="Pyr_redox_2"/>
    <property type="match status" value="1"/>
</dbReference>
<dbReference type="InterPro" id="IPR007197">
    <property type="entry name" value="rSAM"/>
</dbReference>
<dbReference type="Proteomes" id="UP000019666">
    <property type="component" value="Unassembled WGS sequence"/>
</dbReference>
<dbReference type="AlphaFoldDB" id="A0A017HRM5"/>
<comment type="similarity">
    <text evidence="2">In the N-terminal section; belongs to the NADH:flavin oxidoreductase/NADH oxidase family.</text>
</comment>
<dbReference type="GO" id="GO:0050660">
    <property type="term" value="F:flavin adenine dinucleotide binding"/>
    <property type="evidence" value="ECO:0007669"/>
    <property type="project" value="InterPro"/>
</dbReference>
<keyword evidence="10 18" id="KW-0560">Oxidoreductase</keyword>
<dbReference type="GO" id="GO:0004148">
    <property type="term" value="F:dihydrolipoyl dehydrogenase (NADH) activity"/>
    <property type="evidence" value="ECO:0007669"/>
    <property type="project" value="UniProtKB-EC"/>
</dbReference>
<keyword evidence="22" id="KW-1185">Reference proteome</keyword>
<evidence type="ECO:0000256" key="6">
    <source>
        <dbReference type="ARBA" id="ARBA00022679"/>
    </source>
</evidence>
<dbReference type="HAMAP" id="MF_00206">
    <property type="entry name" value="Lipoyl_synth"/>
    <property type="match status" value="1"/>
</dbReference>
<feature type="compositionally biased region" description="Basic and acidic residues" evidence="19">
    <location>
        <begin position="460"/>
        <end position="489"/>
    </location>
</feature>
<dbReference type="SFLD" id="SFLDS00029">
    <property type="entry name" value="Radical_SAM"/>
    <property type="match status" value="1"/>
</dbReference>
<dbReference type="InterPro" id="IPR013785">
    <property type="entry name" value="Aldolase_TIM"/>
</dbReference>
<keyword evidence="12 17" id="KW-0411">Iron-sulfur</keyword>
<dbReference type="GO" id="GO:0051539">
    <property type="term" value="F:4 iron, 4 sulfur cluster binding"/>
    <property type="evidence" value="ECO:0007669"/>
    <property type="project" value="UniProtKB-UniRule"/>
</dbReference>
<proteinExistence type="inferred from homology"/>
<evidence type="ECO:0000256" key="8">
    <source>
        <dbReference type="ARBA" id="ARBA00022723"/>
    </source>
</evidence>
<dbReference type="NCBIfam" id="NF004019">
    <property type="entry name" value="PRK05481.1"/>
    <property type="match status" value="1"/>
</dbReference>
<dbReference type="SFLD" id="SFLDG01058">
    <property type="entry name" value="lipoyl_synthase_like"/>
    <property type="match status" value="1"/>
</dbReference>
<dbReference type="InterPro" id="IPR050151">
    <property type="entry name" value="Class-I_Pyr_Nuc-Dis_Oxidored"/>
</dbReference>
<comment type="caution">
    <text evidence="21">The sequence shown here is derived from an EMBL/GenBank/DDBJ whole genome shotgun (WGS) entry which is preliminary data.</text>
</comment>
<keyword evidence="15 18" id="KW-0676">Redox-active center</keyword>
<keyword evidence="8 17" id="KW-0479">Metal-binding</keyword>
<protein>
    <recommendedName>
        <fullName evidence="17">Lipoyl synthase</fullName>
        <ecNumber evidence="17">2.8.1.8</ecNumber>
    </recommendedName>
    <alternativeName>
        <fullName evidence="17">Lip-syn</fullName>
        <shortName evidence="17">LS</shortName>
    </alternativeName>
    <alternativeName>
        <fullName evidence="17">Lipoate synthase</fullName>
    </alternativeName>
    <alternativeName>
        <fullName evidence="17">Lipoic acid synthase</fullName>
    </alternativeName>
    <alternativeName>
        <fullName evidence="17">Sulfur insertion protein LipA</fullName>
    </alternativeName>
</protein>
<dbReference type="FunFam" id="3.20.20.70:FF:000040">
    <property type="entry name" value="Lipoyl synthase"/>
    <property type="match status" value="1"/>
</dbReference>
<feature type="binding site" evidence="17">
    <location>
        <position position="544"/>
    </location>
    <ligand>
        <name>[4Fe-4S] cluster</name>
        <dbReference type="ChEBI" id="CHEBI:49883"/>
        <label>2</label>
        <note>4Fe-4S-S-AdoMet</note>
    </ligand>
</feature>
<dbReference type="InterPro" id="IPR016156">
    <property type="entry name" value="FAD/NAD-linked_Rdtase_dimer_sf"/>
</dbReference>
<evidence type="ECO:0000256" key="11">
    <source>
        <dbReference type="ARBA" id="ARBA00023004"/>
    </source>
</evidence>
<dbReference type="PRINTS" id="PR00368">
    <property type="entry name" value="FADPNR"/>
</dbReference>
<evidence type="ECO:0000256" key="10">
    <source>
        <dbReference type="ARBA" id="ARBA00023002"/>
    </source>
</evidence>
<dbReference type="NCBIfam" id="NF009544">
    <property type="entry name" value="PRK12928.1"/>
    <property type="match status" value="1"/>
</dbReference>
<dbReference type="InterPro" id="IPR006638">
    <property type="entry name" value="Elp3/MiaA/NifB-like_rSAM"/>
</dbReference>
<comment type="cofactor">
    <cofactor evidence="18">
        <name>FAD</name>
        <dbReference type="ChEBI" id="CHEBI:57692"/>
    </cofactor>
    <text evidence="18">Binds 1 FAD per subunit.</text>
</comment>
<dbReference type="EMBL" id="AOSK01000037">
    <property type="protein sequence ID" value="EYD77011.1"/>
    <property type="molecule type" value="Genomic_DNA"/>
</dbReference>
<evidence type="ECO:0000256" key="18">
    <source>
        <dbReference type="RuleBase" id="RU003692"/>
    </source>
</evidence>
<dbReference type="STRING" id="442562.Rumeso_01386"/>
<evidence type="ECO:0000256" key="12">
    <source>
        <dbReference type="ARBA" id="ARBA00023014"/>
    </source>
</evidence>
<comment type="catalytic activity">
    <reaction evidence="18">
        <text>N(6)-[(R)-dihydrolipoyl]-L-lysyl-[protein] + NAD(+) = N(6)-[(R)-lipoyl]-L-lysyl-[protein] + NADH + H(+)</text>
        <dbReference type="Rhea" id="RHEA:15045"/>
        <dbReference type="Rhea" id="RHEA-COMP:10474"/>
        <dbReference type="Rhea" id="RHEA-COMP:10475"/>
        <dbReference type="ChEBI" id="CHEBI:15378"/>
        <dbReference type="ChEBI" id="CHEBI:57540"/>
        <dbReference type="ChEBI" id="CHEBI:57945"/>
        <dbReference type="ChEBI" id="CHEBI:83099"/>
        <dbReference type="ChEBI" id="CHEBI:83100"/>
        <dbReference type="EC" id="1.8.1.4"/>
    </reaction>
</comment>
<keyword evidence="6 17" id="KW-0808">Transferase</keyword>
<dbReference type="PANTHER" id="PTHR22912:SF151">
    <property type="entry name" value="DIHYDROLIPOYL DEHYDROGENASE, MITOCHONDRIAL"/>
    <property type="match status" value="1"/>
</dbReference>